<feature type="domain" description="DUF2179" evidence="7">
    <location>
        <begin position="251"/>
        <end position="306"/>
    </location>
</feature>
<feature type="transmembrane region" description="Helical" evidence="6">
    <location>
        <begin position="42"/>
        <end position="62"/>
    </location>
</feature>
<comment type="caution">
    <text evidence="8">The sequence shown here is derived from an EMBL/GenBank/DDBJ whole genome shotgun (WGS) entry which is preliminary data.</text>
</comment>
<evidence type="ECO:0000313" key="8">
    <source>
        <dbReference type="EMBL" id="MDQ0222580.1"/>
    </source>
</evidence>
<keyword evidence="2" id="KW-1003">Cell membrane</keyword>
<dbReference type="PANTHER" id="PTHR33545:SF5">
    <property type="entry name" value="UPF0750 MEMBRANE PROTEIN YITT"/>
    <property type="match status" value="1"/>
</dbReference>
<evidence type="ECO:0000256" key="5">
    <source>
        <dbReference type="ARBA" id="ARBA00023136"/>
    </source>
</evidence>
<evidence type="ECO:0000259" key="7">
    <source>
        <dbReference type="Pfam" id="PF10035"/>
    </source>
</evidence>
<dbReference type="InterPro" id="IPR019264">
    <property type="entry name" value="DUF2179"/>
</dbReference>
<feature type="transmembrane region" description="Helical" evidence="6">
    <location>
        <begin position="181"/>
        <end position="200"/>
    </location>
</feature>
<dbReference type="Gene3D" id="3.30.70.120">
    <property type="match status" value="1"/>
</dbReference>
<protein>
    <submittedName>
        <fullName evidence="8">Uncharacterized membrane-anchored protein YitT (DUF2179 family)</fullName>
    </submittedName>
</protein>
<evidence type="ECO:0000256" key="3">
    <source>
        <dbReference type="ARBA" id="ARBA00022692"/>
    </source>
</evidence>
<dbReference type="Pfam" id="PF10035">
    <property type="entry name" value="DUF2179"/>
    <property type="match status" value="1"/>
</dbReference>
<evidence type="ECO:0000256" key="4">
    <source>
        <dbReference type="ARBA" id="ARBA00022989"/>
    </source>
</evidence>
<name>A0ABT9YRF8_9STRE</name>
<dbReference type="EMBL" id="JAUSTM010000009">
    <property type="protein sequence ID" value="MDQ0222580.1"/>
    <property type="molecule type" value="Genomic_DNA"/>
</dbReference>
<evidence type="ECO:0000256" key="1">
    <source>
        <dbReference type="ARBA" id="ARBA00004651"/>
    </source>
</evidence>
<feature type="transmembrane region" description="Helical" evidence="6">
    <location>
        <begin position="82"/>
        <end position="104"/>
    </location>
</feature>
<dbReference type="InterPro" id="IPR051461">
    <property type="entry name" value="UPF0750_membrane"/>
</dbReference>
<organism evidence="8 9">
    <name type="scientific">Streptococcus moroccensis</name>
    <dbReference type="NCBI Taxonomy" id="1451356"/>
    <lineage>
        <taxon>Bacteria</taxon>
        <taxon>Bacillati</taxon>
        <taxon>Bacillota</taxon>
        <taxon>Bacilli</taxon>
        <taxon>Lactobacillales</taxon>
        <taxon>Streptococcaceae</taxon>
        <taxon>Streptococcus</taxon>
    </lineage>
</organism>
<evidence type="ECO:0000256" key="6">
    <source>
        <dbReference type="SAM" id="Phobius"/>
    </source>
</evidence>
<dbReference type="InterPro" id="IPR015867">
    <property type="entry name" value="N-reg_PII/ATP_PRibTrfase_C"/>
</dbReference>
<feature type="transmembrane region" description="Helical" evidence="6">
    <location>
        <begin position="206"/>
        <end position="224"/>
    </location>
</feature>
<keyword evidence="4 6" id="KW-1133">Transmembrane helix</keyword>
<sequence>MKKSKYYRYFRKKILRLAQQHEFLKGLISISREKYAERLTGSVIYGLLSAIAVKVFYVPSGVYSSGVTGLAQILSTVSERLFGVYIPISLGFYAINIPLLILAWYKIGHKFTIFTFLTVTFSAFFIQLVPEITLTDEPLMNAIFGAIFLGTGIGYALKNNVSSGGLDIISILVRKRTGKNVGAISTAVNIGIMLMAGLLFGWEYALYSMVAVFVAGRVMDAIYVKQKKMQAMIVTNKPERVTARIHHKLHRGVTIINEAEGAYNHEKKTVLITIITQAEFNEFKYQMKKADPMAFISVAENVQIIGRFVEDDR</sequence>
<feature type="transmembrane region" description="Helical" evidence="6">
    <location>
        <begin position="142"/>
        <end position="161"/>
    </location>
</feature>
<dbReference type="PIRSF" id="PIRSF006483">
    <property type="entry name" value="Membrane_protein_YitT"/>
    <property type="match status" value="1"/>
</dbReference>
<dbReference type="RefSeq" id="WP_307121773.1">
    <property type="nucleotide sequence ID" value="NZ_JAUSTM010000009.1"/>
</dbReference>
<evidence type="ECO:0000313" key="9">
    <source>
        <dbReference type="Proteomes" id="UP001223079"/>
    </source>
</evidence>
<keyword evidence="5 6" id="KW-0472">Membrane</keyword>
<keyword evidence="9" id="KW-1185">Reference proteome</keyword>
<dbReference type="PANTHER" id="PTHR33545">
    <property type="entry name" value="UPF0750 MEMBRANE PROTEIN YITT-RELATED"/>
    <property type="match status" value="1"/>
</dbReference>
<accession>A0ABT9YRF8</accession>
<dbReference type="InterPro" id="IPR003740">
    <property type="entry name" value="YitT"/>
</dbReference>
<dbReference type="Proteomes" id="UP001223079">
    <property type="component" value="Unassembled WGS sequence"/>
</dbReference>
<reference evidence="8 9" key="1">
    <citation type="submission" date="2023-07" db="EMBL/GenBank/DDBJ databases">
        <title>Genomic Encyclopedia of Type Strains, Phase IV (KMG-IV): sequencing the most valuable type-strain genomes for metagenomic binning, comparative biology and taxonomic classification.</title>
        <authorList>
            <person name="Goeker M."/>
        </authorList>
    </citation>
    <scope>NUCLEOTIDE SEQUENCE [LARGE SCALE GENOMIC DNA]</scope>
    <source>
        <strain evidence="8 9">DSM 105143</strain>
    </source>
</reference>
<gene>
    <name evidence="8" type="ORF">J2S23_001132</name>
</gene>
<dbReference type="Pfam" id="PF02588">
    <property type="entry name" value="YitT_membrane"/>
    <property type="match status" value="1"/>
</dbReference>
<keyword evidence="3 6" id="KW-0812">Transmembrane</keyword>
<dbReference type="CDD" id="cd16380">
    <property type="entry name" value="YitT_C"/>
    <property type="match status" value="1"/>
</dbReference>
<proteinExistence type="predicted"/>
<evidence type="ECO:0000256" key="2">
    <source>
        <dbReference type="ARBA" id="ARBA00022475"/>
    </source>
</evidence>
<comment type="subcellular location">
    <subcellularLocation>
        <location evidence="1">Cell membrane</location>
        <topology evidence="1">Multi-pass membrane protein</topology>
    </subcellularLocation>
</comment>
<feature type="transmembrane region" description="Helical" evidence="6">
    <location>
        <begin position="111"/>
        <end position="130"/>
    </location>
</feature>